<name>A0A1T4Y170_9MICO</name>
<dbReference type="AlphaFoldDB" id="A0A1T4Y170"/>
<organism evidence="1 2">
    <name type="scientific">Agreia bicolorata</name>
    <dbReference type="NCBI Taxonomy" id="110935"/>
    <lineage>
        <taxon>Bacteria</taxon>
        <taxon>Bacillati</taxon>
        <taxon>Actinomycetota</taxon>
        <taxon>Actinomycetes</taxon>
        <taxon>Micrococcales</taxon>
        <taxon>Microbacteriaceae</taxon>
        <taxon>Agreia</taxon>
    </lineage>
</organism>
<evidence type="ECO:0000313" key="1">
    <source>
        <dbReference type="EMBL" id="SKA95520.1"/>
    </source>
</evidence>
<dbReference type="Proteomes" id="UP000189735">
    <property type="component" value="Unassembled WGS sequence"/>
</dbReference>
<accession>A0A1T4Y170</accession>
<protein>
    <submittedName>
        <fullName evidence="1">Uncharacterized protein</fullName>
    </submittedName>
</protein>
<proteinExistence type="predicted"/>
<dbReference type="EMBL" id="FUYG01000005">
    <property type="protein sequence ID" value="SKA95520.1"/>
    <property type="molecule type" value="Genomic_DNA"/>
</dbReference>
<evidence type="ECO:0000313" key="2">
    <source>
        <dbReference type="Proteomes" id="UP000189735"/>
    </source>
</evidence>
<dbReference type="RefSeq" id="WP_078714295.1">
    <property type="nucleotide sequence ID" value="NZ_FUYG01000005.1"/>
</dbReference>
<gene>
    <name evidence="1" type="ORF">SAMN06295879_2020</name>
</gene>
<reference evidence="2" key="1">
    <citation type="submission" date="2017-02" db="EMBL/GenBank/DDBJ databases">
        <authorList>
            <person name="Varghese N."/>
            <person name="Submissions S."/>
        </authorList>
    </citation>
    <scope>NUCLEOTIDE SEQUENCE [LARGE SCALE GENOMIC DNA]</scope>
    <source>
        <strain evidence="2">VKM Ac-2052</strain>
    </source>
</reference>
<sequence length="167" mass="18057">MTLTSLLPSLRKSIPDPFVIDRWPEWTHLTTTDVVVSGVSLLRLVELCDTPCVHIAAAVVPGTHGHPSDTEQSSIIVARVVEIRLDGTLILDADISRVQAHASEARLIGRASTQHSVPFSLSEEQSAVLPADLRTGDLIAIPCRGAVCRRQLRSSTISTSFCVRSRG</sequence>